<accession>A0A5N5WMJ0</accession>
<dbReference type="InterPro" id="IPR053161">
    <property type="entry name" value="Ulvan_degrading_GH"/>
</dbReference>
<dbReference type="EMBL" id="ML732396">
    <property type="protein sequence ID" value="KAB8068390.1"/>
    <property type="molecule type" value="Genomic_DNA"/>
</dbReference>
<dbReference type="Proteomes" id="UP000326565">
    <property type="component" value="Unassembled WGS sequence"/>
</dbReference>
<evidence type="ECO:0000313" key="2">
    <source>
        <dbReference type="Proteomes" id="UP000326565"/>
    </source>
</evidence>
<sequence length="945" mass="105024">MADRLVAYRIPAANISVQSIEQDVSDLATAGAGGLELVPFYAYGNPTGATPPTNWTKYGFGTEAFQNVFDRTLQAVVDNELLMDFSLGASQGQGAPVEAGTKGLSVQLQLGVRTVKAGTSVAGPVPAPQSLTDTLEGVVAGKVISVERANGTTASPDQIYLDERLIVDLTNHVQNGTLTWSAPPGNGTWRLFAFWGGFTNQISCDNGGDGTTPIEKGSLVVDHFSKEGAEVHTSFFEKHVLNDNIRANLKLNGKYAWEDSMELLFVIPWTQGFLERFHSQHGYDLVKYLPLLFNKDNSFTASPAPYTEEYHYGSYTEDGLSIHNVHFRQTLSECYQDYIQYHVQWTRSLGIEFSLQPSYNLPLSFLNEVPVVDALEGESLGFPNIDAYRCLSGPAQLAGRSDISSECGAVFQPAFSQTIPELLKLAKRAYAGGLATMVFHGMAYSGPYAKTSWPGYQPFGYRTTDSWNRIQPAWKHMEDIVGYVGRTQHVLKTGIPQVDLAMYHADSRWEASVIYESDNLRRKGFTYNFIGPGNLHLPGAHVSQRVLAPDGPSYKALIFLDRAQINYDTLSKVKEYDQAGLPIFFVGAPQIIPISSSRESSNNLSTLENIIEQGKNIYHLETIEQLPHMLAQTNLAPRVSFAGSTSSVYPVHRLDPGTGRAYVWLFNDGNTTASFIADFHIAKGMVPFLLDAWTRMIAPVAKYKMANTGIQIPFTLDPDETAIVGFEPARANRIPWVTSTTGAVDEVKYTSEDHLVVHTKGRCSATLNNRTKHHYNVTLPDPSHLTRWNIEIEDWYGNPNNTVSVETLTRTHAFSNQPLLPWQDLSRRLENVSGIDIYTTNFTAPDVKKLGAYLSLGPVFNTMRVWVNDERLPSPPTNDTRIDISDYMYRGQVNSVRVEVTTTLYNRLRTEADKMLTMGYPERQAYGLLGPVAVDWIIKERALWI</sequence>
<gene>
    <name evidence="1" type="ORF">BDV29DRAFT_199439</name>
</gene>
<dbReference type="InterPro" id="IPR008979">
    <property type="entry name" value="Galactose-bd-like_sf"/>
</dbReference>
<protein>
    <recommendedName>
        <fullName evidence="3">Glycosyl hydrolases family 2 sugar binding domain-containing protein</fullName>
    </recommendedName>
</protein>
<dbReference type="AlphaFoldDB" id="A0A5N5WMJ0"/>
<dbReference type="Gene3D" id="2.60.120.260">
    <property type="entry name" value="Galactose-binding domain-like"/>
    <property type="match status" value="1"/>
</dbReference>
<proteinExistence type="predicted"/>
<name>A0A5N5WMJ0_9EURO</name>
<organism evidence="1 2">
    <name type="scientific">Aspergillus leporis</name>
    <dbReference type="NCBI Taxonomy" id="41062"/>
    <lineage>
        <taxon>Eukaryota</taxon>
        <taxon>Fungi</taxon>
        <taxon>Dikarya</taxon>
        <taxon>Ascomycota</taxon>
        <taxon>Pezizomycotina</taxon>
        <taxon>Eurotiomycetes</taxon>
        <taxon>Eurotiomycetidae</taxon>
        <taxon>Eurotiales</taxon>
        <taxon>Aspergillaceae</taxon>
        <taxon>Aspergillus</taxon>
        <taxon>Aspergillus subgen. Circumdati</taxon>
    </lineage>
</organism>
<dbReference type="Pfam" id="PF17132">
    <property type="entry name" value="Glyco_hydro_106"/>
    <property type="match status" value="1"/>
</dbReference>
<evidence type="ECO:0008006" key="3">
    <source>
        <dbReference type="Google" id="ProtNLM"/>
    </source>
</evidence>
<keyword evidence="2" id="KW-1185">Reference proteome</keyword>
<dbReference type="PANTHER" id="PTHR36848:SF2">
    <property type="entry name" value="SECRETED PROTEIN"/>
    <property type="match status" value="1"/>
</dbReference>
<dbReference type="OrthoDB" id="2588159at2759"/>
<dbReference type="SUPFAM" id="SSF49785">
    <property type="entry name" value="Galactose-binding domain-like"/>
    <property type="match status" value="1"/>
</dbReference>
<dbReference type="PANTHER" id="PTHR36848">
    <property type="entry name" value="DNA-BINDING PROTEIN (PUTATIVE SECRETED PROTEIN)-RELATED"/>
    <property type="match status" value="1"/>
</dbReference>
<reference evidence="1 2" key="1">
    <citation type="submission" date="2019-04" db="EMBL/GenBank/DDBJ databases">
        <title>Friends and foes A comparative genomics study of 23 Aspergillus species from section Flavi.</title>
        <authorList>
            <consortium name="DOE Joint Genome Institute"/>
            <person name="Kjaerbolling I."/>
            <person name="Vesth T."/>
            <person name="Frisvad J.C."/>
            <person name="Nybo J.L."/>
            <person name="Theobald S."/>
            <person name="Kildgaard S."/>
            <person name="Isbrandt T."/>
            <person name="Kuo A."/>
            <person name="Sato A."/>
            <person name="Lyhne E.K."/>
            <person name="Kogle M.E."/>
            <person name="Wiebenga A."/>
            <person name="Kun R.S."/>
            <person name="Lubbers R.J."/>
            <person name="Makela M.R."/>
            <person name="Barry K."/>
            <person name="Chovatia M."/>
            <person name="Clum A."/>
            <person name="Daum C."/>
            <person name="Haridas S."/>
            <person name="He G."/>
            <person name="LaButti K."/>
            <person name="Lipzen A."/>
            <person name="Mondo S."/>
            <person name="Riley R."/>
            <person name="Salamov A."/>
            <person name="Simmons B.A."/>
            <person name="Magnuson J.K."/>
            <person name="Henrissat B."/>
            <person name="Mortensen U.H."/>
            <person name="Larsen T.O."/>
            <person name="Devries R.P."/>
            <person name="Grigoriev I.V."/>
            <person name="Machida M."/>
            <person name="Baker S.E."/>
            <person name="Andersen M.R."/>
        </authorList>
    </citation>
    <scope>NUCLEOTIDE SEQUENCE [LARGE SCALE GENOMIC DNA]</scope>
    <source>
        <strain evidence="1 2">CBS 151.66</strain>
    </source>
</reference>
<evidence type="ECO:0000313" key="1">
    <source>
        <dbReference type="EMBL" id="KAB8068390.1"/>
    </source>
</evidence>